<reference evidence="14" key="3">
    <citation type="journal article" date="2017" name="Curr. Biol.">
        <title>A New Lineage of Eukaryotes Illuminates Early Mitochondrial Genome Reduction.</title>
        <authorList>
            <person name="Janouskovec J."/>
            <person name="Tikhonenkov D.V."/>
            <person name="Burki F."/>
            <person name="Howe A.T."/>
            <person name="Rohwer F.L."/>
            <person name="Mylnikov A.P."/>
            <person name="Keeling P.J."/>
        </authorList>
    </citation>
    <scope>NUCLEOTIDE SEQUENCE</scope>
    <source>
        <strain evidence="14">Colp-7a</strain>
    </source>
</reference>
<dbReference type="PANTHER" id="PTHR11058">
    <property type="entry name" value="NADH-UBIQUINONE OXIDOREDUCTASE CHAIN 3"/>
    <property type="match status" value="1"/>
</dbReference>
<feature type="transmembrane region" description="Helical" evidence="12">
    <location>
        <begin position="22"/>
        <end position="43"/>
    </location>
</feature>
<evidence type="ECO:0000256" key="8">
    <source>
        <dbReference type="ARBA" id="ARBA00023027"/>
    </source>
</evidence>
<comment type="similarity">
    <text evidence="2 12">Belongs to the complex I subunit 3 family.</text>
</comment>
<dbReference type="InterPro" id="IPR023043">
    <property type="entry name" value="NAD(P)H_OxRDtase_bac/plastid"/>
</dbReference>
<dbReference type="EMBL" id="KF651059">
    <property type="protein sequence ID" value="AHA41630.1"/>
    <property type="molecule type" value="Genomic_DNA"/>
</dbReference>
<dbReference type="FunFam" id="1.20.58.1610:FF:000004">
    <property type="entry name" value="NADH-quinone oxidoreductase subunit A"/>
    <property type="match status" value="1"/>
</dbReference>
<dbReference type="GO" id="GO:0031966">
    <property type="term" value="C:mitochondrial membrane"/>
    <property type="evidence" value="ECO:0007669"/>
    <property type="project" value="UniProtKB-SubCell"/>
</dbReference>
<evidence type="ECO:0000256" key="6">
    <source>
        <dbReference type="ARBA" id="ARBA00022967"/>
    </source>
</evidence>
<dbReference type="EMBL" id="MG202006">
    <property type="protein sequence ID" value="ATY40850.1"/>
    <property type="molecule type" value="Genomic_DNA"/>
</dbReference>
<evidence type="ECO:0000313" key="14">
    <source>
        <dbReference type="EMBL" id="ATY40850.1"/>
    </source>
</evidence>
<dbReference type="HAMAP" id="MF_01394">
    <property type="entry name" value="NDH1_NuoA"/>
    <property type="match status" value="1"/>
</dbReference>
<evidence type="ECO:0000256" key="12">
    <source>
        <dbReference type="RuleBase" id="RU003640"/>
    </source>
</evidence>
<accession>V5KV63</accession>
<keyword evidence="10 12" id="KW-0472">Membrane</keyword>
<keyword evidence="5 12" id="KW-0812">Transmembrane</keyword>
<reference evidence="13" key="2">
    <citation type="journal article" date="2014" name="PLoS ONE">
        <title>Description of Colponema vietnamica sp.n. and Acavomonas peruviana n. gen. n. sp., two new alveolate phyla (Colponemidia nom. nov. and Acavomonidia nom. nov.) and their contributions to reconstructing the ancestral state of alveolates and eukaryotes.</title>
        <authorList>
            <person name="Tikhonenkov D.V."/>
            <person name="Janouskovec J."/>
            <person name="Mylnikov A.P."/>
            <person name="Mikhailov K.V."/>
            <person name="Simdyanov T.G."/>
            <person name="Aleoshin V.V."/>
            <person name="Keeling P.J."/>
        </authorList>
    </citation>
    <scope>NUCLEOTIDE SEQUENCE</scope>
    <source>
        <strain evidence="13">Colp-7a</strain>
    </source>
</reference>
<comment type="subcellular location">
    <subcellularLocation>
        <location evidence="1">Membrane</location>
        <topology evidence="1">Multi-pass membrane protein</topology>
    </subcellularLocation>
    <subcellularLocation>
        <location evidence="12">Mitochondrion membrane</location>
        <topology evidence="12">Multi-pass membrane protein</topology>
    </subcellularLocation>
</comment>
<keyword evidence="12" id="KW-0679">Respiratory chain</keyword>
<dbReference type="Pfam" id="PF00507">
    <property type="entry name" value="Oxidored_q4"/>
    <property type="match status" value="1"/>
</dbReference>
<comment type="function">
    <text evidence="12">Core subunit of the mitochondrial membrane respiratory chain NADH dehydrogenase (Complex I) which catalyzes electron transfer from NADH through the respiratory chain, using ubiquinone as an electron acceptor. Essential for the catalytic activity of complex I.</text>
</comment>
<dbReference type="GO" id="GO:0016651">
    <property type="term" value="F:oxidoreductase activity, acting on NAD(P)H"/>
    <property type="evidence" value="ECO:0007669"/>
    <property type="project" value="InterPro"/>
</dbReference>
<dbReference type="PANTHER" id="PTHR11058:SF9">
    <property type="entry name" value="NADH-UBIQUINONE OXIDOREDUCTASE CHAIN 3"/>
    <property type="match status" value="1"/>
</dbReference>
<protein>
    <recommendedName>
        <fullName evidence="3 12">NADH-ubiquinone oxidoreductase chain 3</fullName>
        <ecNumber evidence="12">7.1.1.2</ecNumber>
    </recommendedName>
</protein>
<dbReference type="InterPro" id="IPR000440">
    <property type="entry name" value="NADH_UbQ/plastoQ_OxRdtase_su3"/>
</dbReference>
<feature type="transmembrane region" description="Helical" evidence="12">
    <location>
        <begin position="107"/>
        <end position="124"/>
    </location>
</feature>
<dbReference type="InterPro" id="IPR038430">
    <property type="entry name" value="NDAH_ubi_oxred_su3_sf"/>
</dbReference>
<sequence length="132" mass="15694">MKLSQVYSNLLVNPNLLEYNKIFIFVIISFGLAFILFGLSYLISDQRPDLEKFSAYECGFNPFNDARQPFDIRFYIVAILFIIFDLEIVFLYPWAVNFKNFSYSEQLIVNFFILILVIGLVYEWNKKALEWE</sequence>
<dbReference type="AlphaFoldDB" id="V5KV63"/>
<keyword evidence="7 12" id="KW-1133">Transmembrane helix</keyword>
<gene>
    <name evidence="13" type="primary">nad3</name>
</gene>
<evidence type="ECO:0000313" key="13">
    <source>
        <dbReference type="EMBL" id="AHA41630.1"/>
    </source>
</evidence>
<evidence type="ECO:0000256" key="2">
    <source>
        <dbReference type="ARBA" id="ARBA00008472"/>
    </source>
</evidence>
<keyword evidence="9 12" id="KW-0830">Ubiquinone</keyword>
<organism evidence="13">
    <name type="scientific">Colponema vietnamica</name>
    <dbReference type="NCBI Taxonomy" id="1492817"/>
    <lineage>
        <taxon>Eukaryota</taxon>
        <taxon>Sar</taxon>
        <taxon>Alveolata</taxon>
        <taxon>Colponemida</taxon>
        <taxon>Colponemidia</taxon>
        <taxon>Colponema</taxon>
    </lineage>
</organism>
<evidence type="ECO:0000256" key="9">
    <source>
        <dbReference type="ARBA" id="ARBA00023075"/>
    </source>
</evidence>
<comment type="catalytic activity">
    <reaction evidence="11 12">
        <text>a ubiquinone + NADH + 5 H(+)(in) = a ubiquinol + NAD(+) + 4 H(+)(out)</text>
        <dbReference type="Rhea" id="RHEA:29091"/>
        <dbReference type="Rhea" id="RHEA-COMP:9565"/>
        <dbReference type="Rhea" id="RHEA-COMP:9566"/>
        <dbReference type="ChEBI" id="CHEBI:15378"/>
        <dbReference type="ChEBI" id="CHEBI:16389"/>
        <dbReference type="ChEBI" id="CHEBI:17976"/>
        <dbReference type="ChEBI" id="CHEBI:57540"/>
        <dbReference type="ChEBI" id="CHEBI:57945"/>
        <dbReference type="EC" id="7.1.1.2"/>
    </reaction>
</comment>
<keyword evidence="4 12" id="KW-0813">Transport</keyword>
<dbReference type="GO" id="GO:0008137">
    <property type="term" value="F:NADH dehydrogenase (ubiquinone) activity"/>
    <property type="evidence" value="ECO:0007669"/>
    <property type="project" value="UniProtKB-UniRule"/>
</dbReference>
<proteinExistence type="inferred from homology"/>
<evidence type="ECO:0000256" key="11">
    <source>
        <dbReference type="ARBA" id="ARBA00049551"/>
    </source>
</evidence>
<evidence type="ECO:0000256" key="4">
    <source>
        <dbReference type="ARBA" id="ARBA00022448"/>
    </source>
</evidence>
<evidence type="ECO:0000256" key="10">
    <source>
        <dbReference type="ARBA" id="ARBA00023136"/>
    </source>
</evidence>
<keyword evidence="8 12" id="KW-0520">NAD</keyword>
<geneLocation type="mitochondrion" evidence="13"/>
<name>V5KV63_9ALVE</name>
<feature type="transmembrane region" description="Helical" evidence="12">
    <location>
        <begin position="74"/>
        <end position="95"/>
    </location>
</feature>
<keyword evidence="12" id="KW-0249">Electron transport</keyword>
<evidence type="ECO:0000256" key="7">
    <source>
        <dbReference type="ARBA" id="ARBA00022989"/>
    </source>
</evidence>
<keyword evidence="12 13" id="KW-0496">Mitochondrion</keyword>
<dbReference type="EC" id="7.1.1.2" evidence="12"/>
<reference evidence="13" key="1">
    <citation type="journal article" date="2013" name="Curr. Biol.">
        <title>Colponemids represent multiple ancient alveolate lineages.</title>
        <authorList>
            <person name="Janouskovec J."/>
            <person name="Tikhonenkov D.V."/>
            <person name="Mikhailov K.V."/>
            <person name="Simdyanov T.G."/>
            <person name="Aleoshin V.V."/>
            <person name="Mylnikov A.P."/>
            <person name="Keeling P.J."/>
        </authorList>
    </citation>
    <scope>NUCLEOTIDE SEQUENCE</scope>
    <source>
        <strain evidence="13">Colp-7a</strain>
    </source>
</reference>
<keyword evidence="6 12" id="KW-1278">Translocase</keyword>
<dbReference type="Gene3D" id="1.20.58.1610">
    <property type="entry name" value="NADH:ubiquinone/plastoquinone oxidoreductase, chain 3"/>
    <property type="match status" value="1"/>
</dbReference>
<evidence type="ECO:0000256" key="3">
    <source>
        <dbReference type="ARBA" id="ARBA00021007"/>
    </source>
</evidence>
<dbReference type="GO" id="GO:0030964">
    <property type="term" value="C:NADH dehydrogenase complex"/>
    <property type="evidence" value="ECO:0007669"/>
    <property type="project" value="TreeGrafter"/>
</dbReference>
<evidence type="ECO:0000256" key="5">
    <source>
        <dbReference type="ARBA" id="ARBA00022692"/>
    </source>
</evidence>
<evidence type="ECO:0000256" key="1">
    <source>
        <dbReference type="ARBA" id="ARBA00004141"/>
    </source>
</evidence>